<dbReference type="OMA" id="MLMTSWA"/>
<keyword evidence="15" id="KW-1185">Reference proteome</keyword>
<dbReference type="Pfam" id="PF01553">
    <property type="entry name" value="Acyltransferase"/>
    <property type="match status" value="1"/>
</dbReference>
<evidence type="ECO:0000259" key="14">
    <source>
        <dbReference type="SMART" id="SM00563"/>
    </source>
</evidence>
<dbReference type="GO" id="GO:0008654">
    <property type="term" value="P:phospholipid biosynthetic process"/>
    <property type="evidence" value="ECO:0007669"/>
    <property type="project" value="UniProtKB-KW"/>
</dbReference>
<evidence type="ECO:0000256" key="1">
    <source>
        <dbReference type="ARBA" id="ARBA00004370"/>
    </source>
</evidence>
<name>A0A915IF76_ROMCU</name>
<keyword evidence="8" id="KW-0443">Lipid metabolism</keyword>
<evidence type="ECO:0000256" key="2">
    <source>
        <dbReference type="ARBA" id="ARBA00005189"/>
    </source>
</evidence>
<evidence type="ECO:0000313" key="15">
    <source>
        <dbReference type="Proteomes" id="UP000887565"/>
    </source>
</evidence>
<keyword evidence="10" id="KW-0594">Phospholipid biosynthesis</keyword>
<evidence type="ECO:0000256" key="6">
    <source>
        <dbReference type="ARBA" id="ARBA00022692"/>
    </source>
</evidence>
<evidence type="ECO:0000256" key="12">
    <source>
        <dbReference type="ARBA" id="ARBA00023315"/>
    </source>
</evidence>
<sequence length="264" mass="30158">MAKPAGICVANHTSPMDVQVLSMDNCYALVGQKQGGLLGLIQRALNRASDHIWFERAEVNDRLTVKQRLKEHIDKRDAMPILIFPEGTCINNTSVMMFKKGSFEIEGATVYPVAIKYDARLGDAFWNSSKQSYLQYVLMLMTSWATVVDVWYLPAMHKQTFSIRNICSIKSRVVFNLQENESGIEFALRVKHVIAAAGGLVDSSSKLLPKFFRRDGQLKRYPVKREEVEKQRERWGRRVNRANEKWRLGGVDVLAHCPFGRPLR</sequence>
<evidence type="ECO:0000256" key="4">
    <source>
        <dbReference type="ARBA" id="ARBA00022516"/>
    </source>
</evidence>
<evidence type="ECO:0000256" key="11">
    <source>
        <dbReference type="ARBA" id="ARBA00023264"/>
    </source>
</evidence>
<dbReference type="AlphaFoldDB" id="A0A915IF76"/>
<comment type="subcellular location">
    <subcellularLocation>
        <location evidence="1">Membrane</location>
    </subcellularLocation>
</comment>
<dbReference type="SMART" id="SM00563">
    <property type="entry name" value="PlsC"/>
    <property type="match status" value="1"/>
</dbReference>
<keyword evidence="11" id="KW-1208">Phospholipid metabolism</keyword>
<proteinExistence type="inferred from homology"/>
<comment type="pathway">
    <text evidence="2">Lipid metabolism.</text>
</comment>
<keyword evidence="12" id="KW-0012">Acyltransferase</keyword>
<keyword evidence="7" id="KW-1133">Transmembrane helix</keyword>
<evidence type="ECO:0000256" key="13">
    <source>
        <dbReference type="ARBA" id="ARBA00025707"/>
    </source>
</evidence>
<reference evidence="16" key="1">
    <citation type="submission" date="2022-11" db="UniProtKB">
        <authorList>
            <consortium name="WormBaseParasite"/>
        </authorList>
    </citation>
    <scope>IDENTIFICATION</scope>
</reference>
<dbReference type="SUPFAM" id="SSF69593">
    <property type="entry name" value="Glycerol-3-phosphate (1)-acyltransferase"/>
    <property type="match status" value="1"/>
</dbReference>
<dbReference type="GO" id="GO:0016020">
    <property type="term" value="C:membrane"/>
    <property type="evidence" value="ECO:0007669"/>
    <property type="project" value="UniProtKB-SubCell"/>
</dbReference>
<dbReference type="PANTHER" id="PTHR23063:SF2">
    <property type="entry name" value="GLYCEROL-3-PHOSPHATE ACYLTRANSFERASE 4, ISOFORM D-RELATED"/>
    <property type="match status" value="1"/>
</dbReference>
<dbReference type="GO" id="GO:0004366">
    <property type="term" value="F:glycerol-3-phosphate O-acyltransferase activity"/>
    <property type="evidence" value="ECO:0007669"/>
    <property type="project" value="TreeGrafter"/>
</dbReference>
<dbReference type="GO" id="GO:0019432">
    <property type="term" value="P:triglyceride biosynthetic process"/>
    <property type="evidence" value="ECO:0007669"/>
    <property type="project" value="TreeGrafter"/>
</dbReference>
<evidence type="ECO:0000313" key="16">
    <source>
        <dbReference type="WBParaSite" id="nRc.2.0.1.t11876-RA"/>
    </source>
</evidence>
<evidence type="ECO:0000256" key="8">
    <source>
        <dbReference type="ARBA" id="ARBA00023098"/>
    </source>
</evidence>
<keyword evidence="4" id="KW-0444">Lipid biosynthesis</keyword>
<dbReference type="PANTHER" id="PTHR23063">
    <property type="entry name" value="PHOSPHOLIPID ACYLTRANSFERASE"/>
    <property type="match status" value="1"/>
</dbReference>
<dbReference type="InterPro" id="IPR045252">
    <property type="entry name" value="LPCAT1-like"/>
</dbReference>
<protein>
    <submittedName>
        <fullName evidence="16">Phospholipid/glycerol acyltransferase domain-containing protein</fullName>
    </submittedName>
</protein>
<accession>A0A915IF76</accession>
<evidence type="ECO:0000256" key="10">
    <source>
        <dbReference type="ARBA" id="ARBA00023209"/>
    </source>
</evidence>
<organism evidence="15 16">
    <name type="scientific">Romanomermis culicivorax</name>
    <name type="common">Nematode worm</name>
    <dbReference type="NCBI Taxonomy" id="13658"/>
    <lineage>
        <taxon>Eukaryota</taxon>
        <taxon>Metazoa</taxon>
        <taxon>Ecdysozoa</taxon>
        <taxon>Nematoda</taxon>
        <taxon>Enoplea</taxon>
        <taxon>Dorylaimia</taxon>
        <taxon>Mermithida</taxon>
        <taxon>Mermithoidea</taxon>
        <taxon>Mermithidae</taxon>
        <taxon>Romanomermis</taxon>
    </lineage>
</organism>
<keyword evidence="6" id="KW-0812">Transmembrane</keyword>
<feature type="domain" description="Phospholipid/glycerol acyltransferase" evidence="14">
    <location>
        <begin position="6"/>
        <end position="118"/>
    </location>
</feature>
<evidence type="ECO:0000256" key="5">
    <source>
        <dbReference type="ARBA" id="ARBA00022679"/>
    </source>
</evidence>
<evidence type="ECO:0000256" key="3">
    <source>
        <dbReference type="ARBA" id="ARBA00008655"/>
    </source>
</evidence>
<comment type="pathway">
    <text evidence="13">Phospholipid metabolism.</text>
</comment>
<dbReference type="Proteomes" id="UP000887565">
    <property type="component" value="Unplaced"/>
</dbReference>
<evidence type="ECO:0000256" key="7">
    <source>
        <dbReference type="ARBA" id="ARBA00022989"/>
    </source>
</evidence>
<dbReference type="WBParaSite" id="nRc.2.0.1.t11876-RA">
    <property type="protein sequence ID" value="nRc.2.0.1.t11876-RA"/>
    <property type="gene ID" value="nRc.2.0.1.g11876"/>
</dbReference>
<dbReference type="GO" id="GO:0005783">
    <property type="term" value="C:endoplasmic reticulum"/>
    <property type="evidence" value="ECO:0007669"/>
    <property type="project" value="TreeGrafter"/>
</dbReference>
<dbReference type="InterPro" id="IPR002123">
    <property type="entry name" value="Plipid/glycerol_acylTrfase"/>
</dbReference>
<comment type="similarity">
    <text evidence="3">Belongs to the 1-acyl-sn-glycerol-3-phosphate acyltransferase family.</text>
</comment>
<evidence type="ECO:0000256" key="9">
    <source>
        <dbReference type="ARBA" id="ARBA00023136"/>
    </source>
</evidence>
<keyword evidence="9" id="KW-0472">Membrane</keyword>
<keyword evidence="5" id="KW-0808">Transferase</keyword>
<dbReference type="CDD" id="cd07991">
    <property type="entry name" value="LPLAT_LPCAT1-like"/>
    <property type="match status" value="1"/>
</dbReference>